<dbReference type="InterPro" id="IPR016193">
    <property type="entry name" value="Cytidine_deaminase-like"/>
</dbReference>
<comment type="catalytic activity">
    <reaction evidence="7 8">
        <text>adenosine(34) in tRNA + H2O + H(+) = inosine(34) in tRNA + NH4(+)</text>
        <dbReference type="Rhea" id="RHEA:43168"/>
        <dbReference type="Rhea" id="RHEA-COMP:10373"/>
        <dbReference type="Rhea" id="RHEA-COMP:10374"/>
        <dbReference type="ChEBI" id="CHEBI:15377"/>
        <dbReference type="ChEBI" id="CHEBI:15378"/>
        <dbReference type="ChEBI" id="CHEBI:28938"/>
        <dbReference type="ChEBI" id="CHEBI:74411"/>
        <dbReference type="ChEBI" id="CHEBI:82852"/>
        <dbReference type="EC" id="3.5.4.33"/>
    </reaction>
</comment>
<dbReference type="EC" id="3.5.4.33" evidence="8"/>
<keyword evidence="5 8" id="KW-0378">Hydrolase</keyword>
<comment type="cofactor">
    <cofactor evidence="8">
        <name>Zn(2+)</name>
        <dbReference type="ChEBI" id="CHEBI:29105"/>
    </cofactor>
    <text evidence="8">Binds 1 zinc ion per subunit.</text>
</comment>
<dbReference type="CDD" id="cd01285">
    <property type="entry name" value="nucleoside_deaminase"/>
    <property type="match status" value="1"/>
</dbReference>
<feature type="binding site" evidence="8">
    <location>
        <position position="109"/>
    </location>
    <ligand>
        <name>Zn(2+)</name>
        <dbReference type="ChEBI" id="CHEBI:29105"/>
        <note>catalytic</note>
    </ligand>
</feature>
<keyword evidence="4 8" id="KW-0479">Metal-binding</keyword>
<dbReference type="GO" id="GO:0008270">
    <property type="term" value="F:zinc ion binding"/>
    <property type="evidence" value="ECO:0007669"/>
    <property type="project" value="UniProtKB-UniRule"/>
</dbReference>
<evidence type="ECO:0000256" key="2">
    <source>
        <dbReference type="ARBA" id="ARBA00011738"/>
    </source>
</evidence>
<reference evidence="10 11" key="1">
    <citation type="submission" date="2016-10" db="EMBL/GenBank/DDBJ databases">
        <authorList>
            <person name="de Groot N.N."/>
        </authorList>
    </citation>
    <scope>NUCLEOTIDE SEQUENCE [LARGE SCALE GENOMIC DNA]</scope>
    <source>
        <strain evidence="10 11">S137</strain>
    </source>
</reference>
<evidence type="ECO:0000256" key="8">
    <source>
        <dbReference type="HAMAP-Rule" id="MF_00972"/>
    </source>
</evidence>
<dbReference type="SUPFAM" id="SSF53927">
    <property type="entry name" value="Cytidine deaminase-like"/>
    <property type="match status" value="1"/>
</dbReference>
<evidence type="ECO:0000256" key="3">
    <source>
        <dbReference type="ARBA" id="ARBA00022694"/>
    </source>
</evidence>
<feature type="domain" description="CMP/dCMP-type deaminase" evidence="9">
    <location>
        <begin position="26"/>
        <end position="138"/>
    </location>
</feature>
<proteinExistence type="inferred from homology"/>
<evidence type="ECO:0000256" key="4">
    <source>
        <dbReference type="ARBA" id="ARBA00022723"/>
    </source>
</evidence>
<dbReference type="GO" id="GO:0002100">
    <property type="term" value="P:tRNA wobble adenosine to inosine editing"/>
    <property type="evidence" value="ECO:0007669"/>
    <property type="project" value="UniProtKB-UniRule"/>
</dbReference>
<dbReference type="PANTHER" id="PTHR11079">
    <property type="entry name" value="CYTOSINE DEAMINASE FAMILY MEMBER"/>
    <property type="match status" value="1"/>
</dbReference>
<feature type="active site" description="Proton donor" evidence="8">
    <location>
        <position position="81"/>
    </location>
</feature>
<comment type="function">
    <text evidence="8">Catalyzes the deamination of adenosine to inosine at the wobble position 34 of tRNA(Arg2).</text>
</comment>
<sequence>MKKTLLVLEYTQGVFLVRKTGYIMEKDDVYYMREALKEAQVAYDLEEVPIGAVLVDNATGEIVTRGHNMREIWHDATAHAELIAIQSACRDLGRWRLSGLTLYVTIEPCPMCAGAIVMSRVDRVVYGSTDSRAGACESVFNIPGNEQLNHRPEITAGVLQEECAGIMKRFFKERREKKKREKQQAKEAEA</sequence>
<dbReference type="Gene3D" id="3.40.140.10">
    <property type="entry name" value="Cytidine Deaminase, domain 2"/>
    <property type="match status" value="1"/>
</dbReference>
<dbReference type="InterPro" id="IPR016192">
    <property type="entry name" value="APOBEC/CMP_deaminase_Zn-bd"/>
</dbReference>
<feature type="binding site" evidence="8">
    <location>
        <position position="79"/>
    </location>
    <ligand>
        <name>Zn(2+)</name>
        <dbReference type="ChEBI" id="CHEBI:29105"/>
        <note>catalytic</note>
    </ligand>
</feature>
<dbReference type="Proteomes" id="UP000182412">
    <property type="component" value="Unassembled WGS sequence"/>
</dbReference>
<dbReference type="EMBL" id="FNJQ01000001">
    <property type="protein sequence ID" value="SDO79706.1"/>
    <property type="molecule type" value="Genomic_DNA"/>
</dbReference>
<dbReference type="PROSITE" id="PS00903">
    <property type="entry name" value="CYT_DCMP_DEAMINASES_1"/>
    <property type="match status" value="1"/>
</dbReference>
<dbReference type="FunFam" id="3.40.140.10:FF:000005">
    <property type="entry name" value="tRNA-specific adenosine deaminase"/>
    <property type="match status" value="1"/>
</dbReference>
<evidence type="ECO:0000259" key="9">
    <source>
        <dbReference type="PROSITE" id="PS51747"/>
    </source>
</evidence>
<comment type="similarity">
    <text evidence="1">Belongs to the cytidine and deoxycytidylate deaminase family. ADAT2 subfamily.</text>
</comment>
<dbReference type="GO" id="GO:0052717">
    <property type="term" value="F:tRNA-specific adenosine-34 deaminase activity"/>
    <property type="evidence" value="ECO:0007669"/>
    <property type="project" value="UniProtKB-UniRule"/>
</dbReference>
<feature type="binding site" evidence="8">
    <location>
        <position position="112"/>
    </location>
    <ligand>
        <name>Zn(2+)</name>
        <dbReference type="ChEBI" id="CHEBI:29105"/>
        <note>catalytic</note>
    </ligand>
</feature>
<dbReference type="InterPro" id="IPR002125">
    <property type="entry name" value="CMP_dCMP_dom"/>
</dbReference>
<dbReference type="PROSITE" id="PS51747">
    <property type="entry name" value="CYT_DCMP_DEAMINASES_2"/>
    <property type="match status" value="1"/>
</dbReference>
<evidence type="ECO:0000256" key="7">
    <source>
        <dbReference type="ARBA" id="ARBA00048045"/>
    </source>
</evidence>
<evidence type="ECO:0000313" key="10">
    <source>
        <dbReference type="EMBL" id="SDO79706.1"/>
    </source>
</evidence>
<protein>
    <recommendedName>
        <fullName evidence="8">tRNA-specific adenosine deaminase</fullName>
        <ecNumber evidence="8">3.5.4.33</ecNumber>
    </recommendedName>
</protein>
<gene>
    <name evidence="8" type="primary">tadA</name>
    <name evidence="10" type="ORF">SAMN05216366_101167</name>
</gene>
<evidence type="ECO:0000256" key="6">
    <source>
        <dbReference type="ARBA" id="ARBA00022833"/>
    </source>
</evidence>
<dbReference type="NCBIfam" id="NF008113">
    <property type="entry name" value="PRK10860.1"/>
    <property type="match status" value="1"/>
</dbReference>
<dbReference type="PANTHER" id="PTHR11079:SF202">
    <property type="entry name" value="TRNA-SPECIFIC ADENOSINE DEAMINASE"/>
    <property type="match status" value="1"/>
</dbReference>
<organism evidence="10 11">
    <name type="scientific">Selenomonas ruminantium</name>
    <dbReference type="NCBI Taxonomy" id="971"/>
    <lineage>
        <taxon>Bacteria</taxon>
        <taxon>Bacillati</taxon>
        <taxon>Bacillota</taxon>
        <taxon>Negativicutes</taxon>
        <taxon>Selenomonadales</taxon>
        <taxon>Selenomonadaceae</taxon>
        <taxon>Selenomonas</taxon>
    </lineage>
</organism>
<evidence type="ECO:0000256" key="1">
    <source>
        <dbReference type="ARBA" id="ARBA00010669"/>
    </source>
</evidence>
<dbReference type="Pfam" id="PF00383">
    <property type="entry name" value="dCMP_cyt_deam_1"/>
    <property type="match status" value="1"/>
</dbReference>
<name>A0A1H0MHG2_SELRU</name>
<keyword evidence="6 8" id="KW-0862">Zinc</keyword>
<comment type="subunit">
    <text evidence="2 8">Homodimer.</text>
</comment>
<dbReference type="HAMAP" id="MF_00972">
    <property type="entry name" value="tRNA_aden_deaminase"/>
    <property type="match status" value="1"/>
</dbReference>
<accession>A0A1H0MHG2</accession>
<evidence type="ECO:0000313" key="11">
    <source>
        <dbReference type="Proteomes" id="UP000182412"/>
    </source>
</evidence>
<keyword evidence="3 8" id="KW-0819">tRNA processing</keyword>
<dbReference type="AlphaFoldDB" id="A0A1H0MHG2"/>
<evidence type="ECO:0000256" key="5">
    <source>
        <dbReference type="ARBA" id="ARBA00022801"/>
    </source>
</evidence>
<dbReference type="InterPro" id="IPR028883">
    <property type="entry name" value="tRNA_aden_deaminase"/>
</dbReference>